<reference evidence="2 3" key="1">
    <citation type="journal article" date="2013" name="Genome Biol.">
        <title>Draft genome of the mountain pine beetle, Dendroctonus ponderosae Hopkins, a major forest pest.</title>
        <authorList>
            <person name="Keeling C.I."/>
            <person name="Yuen M.M."/>
            <person name="Liao N.Y."/>
            <person name="Docking T.R."/>
            <person name="Chan S.K."/>
            <person name="Taylor G.A."/>
            <person name="Palmquist D.L."/>
            <person name="Jackman S.D."/>
            <person name="Nguyen A."/>
            <person name="Li M."/>
            <person name="Henderson H."/>
            <person name="Janes J.K."/>
            <person name="Zhao Y."/>
            <person name="Pandoh P."/>
            <person name="Moore R."/>
            <person name="Sperling F.A."/>
            <person name="Huber D.P."/>
            <person name="Birol I."/>
            <person name="Jones S.J."/>
            <person name="Bohlmann J."/>
        </authorList>
    </citation>
    <scope>NUCLEOTIDE SEQUENCE</scope>
</reference>
<name>U4U765_DENPD</name>
<evidence type="ECO:0000313" key="2">
    <source>
        <dbReference type="EMBL" id="ERL88882.1"/>
    </source>
</evidence>
<dbReference type="Pfam" id="PF21787">
    <property type="entry name" value="TNP-like_RNaseH_N"/>
    <property type="match status" value="1"/>
</dbReference>
<feature type="domain" description="Transposable element P transposase-like RNase H" evidence="1">
    <location>
        <begin position="1"/>
        <end position="40"/>
    </location>
</feature>
<evidence type="ECO:0000259" key="1">
    <source>
        <dbReference type="Pfam" id="PF21787"/>
    </source>
</evidence>
<dbReference type="AlphaFoldDB" id="U4U765"/>
<proteinExistence type="predicted"/>
<dbReference type="Proteomes" id="UP000030742">
    <property type="component" value="Unassembled WGS sequence"/>
</dbReference>
<dbReference type="EMBL" id="KB632108">
    <property type="protein sequence ID" value="ERL88882.1"/>
    <property type="molecule type" value="Genomic_DNA"/>
</dbReference>
<accession>U4U765</accession>
<evidence type="ECO:0000313" key="3">
    <source>
        <dbReference type="Proteomes" id="UP000030742"/>
    </source>
</evidence>
<sequence length="79" mass="9018">MSIRKQVEWTGTKFTGYVDIGANIDSDMLPEAREAIVFMLYFDKVKLYIKELSLNSTPVLSSLRKKMHNMLKMSGTNGQ</sequence>
<organism evidence="2 3">
    <name type="scientific">Dendroctonus ponderosae</name>
    <name type="common">Mountain pine beetle</name>
    <dbReference type="NCBI Taxonomy" id="77166"/>
    <lineage>
        <taxon>Eukaryota</taxon>
        <taxon>Metazoa</taxon>
        <taxon>Ecdysozoa</taxon>
        <taxon>Arthropoda</taxon>
        <taxon>Hexapoda</taxon>
        <taxon>Insecta</taxon>
        <taxon>Pterygota</taxon>
        <taxon>Neoptera</taxon>
        <taxon>Endopterygota</taxon>
        <taxon>Coleoptera</taxon>
        <taxon>Polyphaga</taxon>
        <taxon>Cucujiformia</taxon>
        <taxon>Curculionidae</taxon>
        <taxon>Scolytinae</taxon>
        <taxon>Dendroctonus</taxon>
    </lineage>
</organism>
<protein>
    <recommendedName>
        <fullName evidence="1">Transposable element P transposase-like RNase H domain-containing protein</fullName>
    </recommendedName>
</protein>
<dbReference type="InterPro" id="IPR048365">
    <property type="entry name" value="TNP-like_RNaseH_N"/>
</dbReference>
<gene>
    <name evidence="2" type="ORF">D910_06264</name>
</gene>